<dbReference type="InterPro" id="IPR006829">
    <property type="entry name" value="LXG_dom"/>
</dbReference>
<dbReference type="Proteomes" id="UP000004302">
    <property type="component" value="Chromosome"/>
</dbReference>
<reference evidence="3" key="1">
    <citation type="journal article" date="2010" name="Microbiol. Resour. Announc.">
        <title>Comparative genomics of the bacterial genus Listeria: Genome evolution is characterized by limited gene acquisition and limited gene loss.</title>
        <authorList>
            <person name="den Bakker H.C."/>
            <person name="Cummings C.A."/>
            <person name="Ferreira V."/>
            <person name="Vatta P."/>
            <person name="Orsi R.H."/>
            <person name="Degoricija L."/>
            <person name="Barker M."/>
            <person name="Petrauskene O."/>
            <person name="Furtado M.R."/>
            <person name="Wiedmann M."/>
        </authorList>
    </citation>
    <scope>NUCLEOTIDE SEQUENCE [LARGE SCALE GENOMIC DNA]</scope>
    <source>
        <strain evidence="3">FSL N1-067</strain>
    </source>
</reference>
<evidence type="ECO:0000259" key="2">
    <source>
        <dbReference type="Pfam" id="PF04740"/>
    </source>
</evidence>
<accession>E3ZUP9</accession>
<protein>
    <recommendedName>
        <fullName evidence="2">LXG domain-containing protein</fullName>
    </recommendedName>
</protein>
<feature type="domain" description="LXG" evidence="2">
    <location>
        <begin position="2"/>
        <end position="79"/>
    </location>
</feature>
<dbReference type="PATRIC" id="fig|702453.3.peg.2714"/>
<comment type="caution">
    <text evidence="3">The sequence shown here is derived from an EMBL/GenBank/DDBJ whole genome shotgun (WGS) entry which is preliminary data.</text>
</comment>
<gene>
    <name evidence="3" type="ORF">NT03LS_3466</name>
</gene>
<comment type="similarity">
    <text evidence="1">In the N-terminal section; belongs to the LXG family.</text>
</comment>
<dbReference type="HOGENOM" id="CLU_2193723_0_0_9"/>
<proteinExistence type="inferred from homology"/>
<dbReference type="Pfam" id="PF04740">
    <property type="entry name" value="LXG"/>
    <property type="match status" value="1"/>
</dbReference>
<name>E3ZUP9_LISSE</name>
<dbReference type="AlphaFoldDB" id="E3ZUP9"/>
<dbReference type="EMBL" id="ADXJ01001370">
    <property type="protein sequence ID" value="EFR98648.1"/>
    <property type="molecule type" value="Genomic_DNA"/>
</dbReference>
<evidence type="ECO:0000313" key="3">
    <source>
        <dbReference type="EMBL" id="EFR98648.1"/>
    </source>
</evidence>
<evidence type="ECO:0000256" key="1">
    <source>
        <dbReference type="ARBA" id="ARBA00034117"/>
    </source>
</evidence>
<organism evidence="3">
    <name type="scientific">Listeria seeligeri FSL N1-067</name>
    <dbReference type="NCBI Taxonomy" id="702453"/>
    <lineage>
        <taxon>Bacteria</taxon>
        <taxon>Bacillati</taxon>
        <taxon>Bacillota</taxon>
        <taxon>Bacilli</taxon>
        <taxon>Bacillales</taxon>
        <taxon>Listeriaceae</taxon>
        <taxon>Listeria</taxon>
    </lineage>
</organism>
<sequence length="108" mass="12334">MQRKEEDLHRQLTAPNTKPDMQQVYAIKSRSVHTQLLKAIEKENILERYLAFEQSHGQFFSALAELIQATGRAVQEIAASRDFSRQNRHLCCAEKCGKQLVAYEKSAG</sequence>